<protein>
    <submittedName>
        <fullName evidence="1">Uncharacterized protein</fullName>
    </submittedName>
</protein>
<proteinExistence type="predicted"/>
<keyword evidence="2" id="KW-1185">Reference proteome</keyword>
<reference evidence="1" key="1">
    <citation type="submission" date="2023-04" db="EMBL/GenBank/DDBJ databases">
        <authorList>
            <person name="Vijverberg K."/>
            <person name="Xiong W."/>
            <person name="Schranz E."/>
        </authorList>
    </citation>
    <scope>NUCLEOTIDE SEQUENCE</scope>
</reference>
<evidence type="ECO:0000313" key="2">
    <source>
        <dbReference type="Proteomes" id="UP001177003"/>
    </source>
</evidence>
<sequence length="103" mass="12061">MLASWGNDSYILLDGDKCVVYILPNWVGDSFDPNDPDTWFPPDQLTLVGVLSNSEDEENDEEDYEKIPEAEDHFNQLPVQQPMYQHHHFQVPPHHFDHPQYQP</sequence>
<accession>A0AA36ENL7</accession>
<evidence type="ECO:0000313" key="1">
    <source>
        <dbReference type="EMBL" id="CAI9299965.1"/>
    </source>
</evidence>
<dbReference type="AlphaFoldDB" id="A0AA36ENL7"/>
<name>A0AA36ENL7_LACSI</name>
<dbReference type="EMBL" id="OX465084">
    <property type="protein sequence ID" value="CAI9299965.1"/>
    <property type="molecule type" value="Genomic_DNA"/>
</dbReference>
<dbReference type="Proteomes" id="UP001177003">
    <property type="component" value="Chromosome 8"/>
</dbReference>
<gene>
    <name evidence="1" type="ORF">LSALG_LOCUS38644</name>
</gene>
<organism evidence="1 2">
    <name type="scientific">Lactuca saligna</name>
    <name type="common">Willowleaf lettuce</name>
    <dbReference type="NCBI Taxonomy" id="75948"/>
    <lineage>
        <taxon>Eukaryota</taxon>
        <taxon>Viridiplantae</taxon>
        <taxon>Streptophyta</taxon>
        <taxon>Embryophyta</taxon>
        <taxon>Tracheophyta</taxon>
        <taxon>Spermatophyta</taxon>
        <taxon>Magnoliopsida</taxon>
        <taxon>eudicotyledons</taxon>
        <taxon>Gunneridae</taxon>
        <taxon>Pentapetalae</taxon>
        <taxon>asterids</taxon>
        <taxon>campanulids</taxon>
        <taxon>Asterales</taxon>
        <taxon>Asteraceae</taxon>
        <taxon>Cichorioideae</taxon>
        <taxon>Cichorieae</taxon>
        <taxon>Lactucinae</taxon>
        <taxon>Lactuca</taxon>
    </lineage>
</organism>